<keyword evidence="2" id="KW-0812">Transmembrane</keyword>
<evidence type="ECO:0000259" key="5">
    <source>
        <dbReference type="PROSITE" id="PS50887"/>
    </source>
</evidence>
<feature type="transmembrane region" description="Helical" evidence="2">
    <location>
        <begin position="6"/>
        <end position="31"/>
    </location>
</feature>
<dbReference type="Gene3D" id="6.10.340.10">
    <property type="match status" value="1"/>
</dbReference>
<dbReference type="GO" id="GO:0016020">
    <property type="term" value="C:membrane"/>
    <property type="evidence" value="ECO:0007669"/>
    <property type="project" value="InterPro"/>
</dbReference>
<dbReference type="InterPro" id="IPR035919">
    <property type="entry name" value="EAL_sf"/>
</dbReference>
<dbReference type="Gene3D" id="3.20.20.450">
    <property type="entry name" value="EAL domain"/>
    <property type="match status" value="1"/>
</dbReference>
<dbReference type="InterPro" id="IPR029787">
    <property type="entry name" value="Nucleotide_cyclase"/>
</dbReference>
<dbReference type="Proteomes" id="UP000501648">
    <property type="component" value="Chromosome"/>
</dbReference>
<name>A0A6M3ZMF7_9BURK</name>
<dbReference type="InterPro" id="IPR001633">
    <property type="entry name" value="EAL_dom"/>
</dbReference>
<keyword evidence="2" id="KW-1133">Transmembrane helix</keyword>
<dbReference type="SMART" id="SM00091">
    <property type="entry name" value="PAS"/>
    <property type="match status" value="1"/>
</dbReference>
<dbReference type="EMBL" id="CP008956">
    <property type="protein sequence ID" value="QJP98701.1"/>
    <property type="molecule type" value="Genomic_DNA"/>
</dbReference>
<dbReference type="CDD" id="cd01948">
    <property type="entry name" value="EAL"/>
    <property type="match status" value="1"/>
</dbReference>
<proteinExistence type="predicted"/>
<dbReference type="CDD" id="cd06225">
    <property type="entry name" value="HAMP"/>
    <property type="match status" value="1"/>
</dbReference>
<dbReference type="AlphaFoldDB" id="A0A6M3ZMF7"/>
<reference evidence="6 7" key="1">
    <citation type="journal article" date="2012" name="J. Bacteriol.">
        <title>Genome sequence of the pathogenic Herbaspirillum seropedicae strain Os34, isolated from rice roots.</title>
        <authorList>
            <person name="Ye W."/>
            <person name="Ye S."/>
            <person name="Liu J."/>
            <person name="Chang S."/>
            <person name="Chen M."/>
            <person name="Zhu B."/>
            <person name="Guo L."/>
            <person name="An Q."/>
        </authorList>
    </citation>
    <scope>NUCLEOTIDE SEQUENCE [LARGE SCALE GENOMIC DNA]</scope>
    <source>
        <strain evidence="6 7">Os34</strain>
    </source>
</reference>
<dbReference type="InterPro" id="IPR052155">
    <property type="entry name" value="Biofilm_reg_signaling"/>
</dbReference>
<dbReference type="FunFam" id="3.20.20.450:FF:000001">
    <property type="entry name" value="Cyclic di-GMP phosphodiesterase yahA"/>
    <property type="match status" value="1"/>
</dbReference>
<evidence type="ECO:0000259" key="3">
    <source>
        <dbReference type="PROSITE" id="PS50883"/>
    </source>
</evidence>
<dbReference type="InterPro" id="IPR000160">
    <property type="entry name" value="GGDEF_dom"/>
</dbReference>
<evidence type="ECO:0000256" key="2">
    <source>
        <dbReference type="SAM" id="Phobius"/>
    </source>
</evidence>
<feature type="domain" description="HAMP" evidence="4">
    <location>
        <begin position="171"/>
        <end position="223"/>
    </location>
</feature>
<protein>
    <submittedName>
        <fullName evidence="6">Sensor domain-containing diguanylate cyclase</fullName>
    </submittedName>
</protein>
<feature type="domain" description="GGDEF" evidence="5">
    <location>
        <begin position="374"/>
        <end position="511"/>
    </location>
</feature>
<dbReference type="InterPro" id="IPR043128">
    <property type="entry name" value="Rev_trsase/Diguanyl_cyclase"/>
</dbReference>
<feature type="transmembrane region" description="Helical" evidence="2">
    <location>
        <begin position="152"/>
        <end position="170"/>
    </location>
</feature>
<accession>A0A6M3ZMF7</accession>
<dbReference type="GO" id="GO:0007165">
    <property type="term" value="P:signal transduction"/>
    <property type="evidence" value="ECO:0007669"/>
    <property type="project" value="InterPro"/>
</dbReference>
<dbReference type="NCBIfam" id="TIGR00229">
    <property type="entry name" value="sensory_box"/>
    <property type="match status" value="1"/>
</dbReference>
<dbReference type="InterPro" id="IPR035965">
    <property type="entry name" value="PAS-like_dom_sf"/>
</dbReference>
<dbReference type="Gene3D" id="3.30.70.270">
    <property type="match status" value="1"/>
</dbReference>
<dbReference type="SUPFAM" id="SSF55073">
    <property type="entry name" value="Nucleotide cyclase"/>
    <property type="match status" value="1"/>
</dbReference>
<evidence type="ECO:0000256" key="1">
    <source>
        <dbReference type="SAM" id="Coils"/>
    </source>
</evidence>
<dbReference type="SMART" id="SM00052">
    <property type="entry name" value="EAL"/>
    <property type="match status" value="1"/>
</dbReference>
<dbReference type="SUPFAM" id="SSF158472">
    <property type="entry name" value="HAMP domain-like"/>
    <property type="match status" value="1"/>
</dbReference>
<evidence type="ECO:0000313" key="6">
    <source>
        <dbReference type="EMBL" id="QJP98701.1"/>
    </source>
</evidence>
<dbReference type="PROSITE" id="PS50887">
    <property type="entry name" value="GGDEF"/>
    <property type="match status" value="1"/>
</dbReference>
<evidence type="ECO:0000313" key="7">
    <source>
        <dbReference type="Proteomes" id="UP000501648"/>
    </source>
</evidence>
<keyword evidence="2" id="KW-0472">Membrane</keyword>
<dbReference type="PANTHER" id="PTHR44757">
    <property type="entry name" value="DIGUANYLATE CYCLASE DGCP"/>
    <property type="match status" value="1"/>
</dbReference>
<dbReference type="InterPro" id="IPR000014">
    <property type="entry name" value="PAS"/>
</dbReference>
<dbReference type="PROSITE" id="PS50885">
    <property type="entry name" value="HAMP"/>
    <property type="match status" value="1"/>
</dbReference>
<dbReference type="Pfam" id="PF00990">
    <property type="entry name" value="GGDEF"/>
    <property type="match status" value="1"/>
</dbReference>
<evidence type="ECO:0000259" key="4">
    <source>
        <dbReference type="PROSITE" id="PS50885"/>
    </source>
</evidence>
<organism evidence="6 7">
    <name type="scientific">Herbaspirillum rubrisubalbicans Os34</name>
    <dbReference type="NCBI Taxonomy" id="1235827"/>
    <lineage>
        <taxon>Bacteria</taxon>
        <taxon>Pseudomonadati</taxon>
        <taxon>Pseudomonadota</taxon>
        <taxon>Betaproteobacteria</taxon>
        <taxon>Burkholderiales</taxon>
        <taxon>Oxalobacteraceae</taxon>
        <taxon>Herbaspirillum</taxon>
    </lineage>
</organism>
<dbReference type="SMART" id="SM00304">
    <property type="entry name" value="HAMP"/>
    <property type="match status" value="1"/>
</dbReference>
<feature type="coiled-coil region" evidence="1">
    <location>
        <begin position="474"/>
        <end position="533"/>
    </location>
</feature>
<gene>
    <name evidence="6" type="ORF">C798_00185</name>
</gene>
<dbReference type="Pfam" id="PF00672">
    <property type="entry name" value="HAMP"/>
    <property type="match status" value="1"/>
</dbReference>
<dbReference type="SUPFAM" id="SSF55785">
    <property type="entry name" value="PYP-like sensor domain (PAS domain)"/>
    <property type="match status" value="1"/>
</dbReference>
<dbReference type="CDD" id="cd00130">
    <property type="entry name" value="PAS"/>
    <property type="match status" value="1"/>
</dbReference>
<keyword evidence="1" id="KW-0175">Coiled coil</keyword>
<dbReference type="CDD" id="cd01949">
    <property type="entry name" value="GGDEF"/>
    <property type="match status" value="1"/>
</dbReference>
<dbReference type="Pfam" id="PF00563">
    <property type="entry name" value="EAL"/>
    <property type="match status" value="1"/>
</dbReference>
<sequence length="777" mass="85641">MNKNTNSLGLYIACAMLLALSLPVVVALTVLNGTREKQISREMQTLVDEKSESLQHSLVLPVWSLDQAHMRALLQGAMLDSQVVSVEIRDPEEKIIIRQEEPLRRSGNLITRSVPLVMPQQERKLSLGSVQVVMSDAQLQQKLAADKRFQTLVLLAQAVVSLLIIGLLVYRRILAPIGKLTQATERIQHGHFDTRIVLPQHDEIGVLACHMDAMQTSLKALFDEQAAILRNIPAGVLFVRDGRIAFANGAAQTMLGWSTDQLEALPCAQIFQDPLQQAVYVTDKLAREQGAAGEIVLLKRGDGHSFPAELHCAMIDGASPGGQIWVIIDVSERLEAESRIDRLAFYDPVTELPNKTLFLDRLRRGLARQQSQGASIAVFYLEIHRADLSHGLVKADDADHLSKECARRLGACVSVDQTLARLDGEHFALGCEIRSEALADGIRFCEALAHRLTAALAEPQGVAVSFPYSLNIGINILRGQVQSAEEALMQAKLAMVQSLASGRNAFRFFDPAMQALASQRSALEVELREAVAQGQFVVYYQPQVTYEGQVVGAEALVRWMHPSKGMVSPAQFIAVAEQLGLMEEIGHLVLEAICCDLERWQRVGLAQDLVVAVNVSAQEFKVDHFVARFHETIRHHRLHSKAVKVELTESMMIEDVDEVIGKMNDLKSHAVSISLDDFGTGYSSLSYLGRFPIDQIKIDQSFVRQIQTDAATASIIRSIIMLGQSLGLSIIAEGVETEAQRDLLHAQGCTLYQGFWYGRPMPGEQFAALLQTPLPAS</sequence>
<dbReference type="Pfam" id="PF13426">
    <property type="entry name" value="PAS_9"/>
    <property type="match status" value="1"/>
</dbReference>
<dbReference type="PANTHER" id="PTHR44757:SF2">
    <property type="entry name" value="BIOFILM ARCHITECTURE MAINTENANCE PROTEIN MBAA"/>
    <property type="match status" value="1"/>
</dbReference>
<dbReference type="SUPFAM" id="SSF141868">
    <property type="entry name" value="EAL domain-like"/>
    <property type="match status" value="1"/>
</dbReference>
<dbReference type="InterPro" id="IPR003660">
    <property type="entry name" value="HAMP_dom"/>
</dbReference>
<dbReference type="RefSeq" id="WP_017452716.1">
    <property type="nucleotide sequence ID" value="NZ_CP008956.1"/>
</dbReference>
<dbReference type="Gene3D" id="3.30.450.20">
    <property type="entry name" value="PAS domain"/>
    <property type="match status" value="1"/>
</dbReference>
<feature type="domain" description="EAL" evidence="3">
    <location>
        <begin position="520"/>
        <end position="774"/>
    </location>
</feature>
<dbReference type="PROSITE" id="PS50883">
    <property type="entry name" value="EAL"/>
    <property type="match status" value="1"/>
</dbReference>
<dbReference type="SMART" id="SM00267">
    <property type="entry name" value="GGDEF"/>
    <property type="match status" value="1"/>
</dbReference>